<reference evidence="10" key="1">
    <citation type="journal article" date="2019" name="Int. J. Syst. Evol. Microbiol.">
        <title>The Global Catalogue of Microorganisms (GCM) 10K type strain sequencing project: providing services to taxonomists for standard genome sequencing and annotation.</title>
        <authorList>
            <consortium name="The Broad Institute Genomics Platform"/>
            <consortium name="The Broad Institute Genome Sequencing Center for Infectious Disease"/>
            <person name="Wu L."/>
            <person name="Ma J."/>
        </authorList>
    </citation>
    <scope>NUCLEOTIDE SEQUENCE [LARGE SCALE GENOMIC DNA]</scope>
    <source>
        <strain evidence="10">CCUG 62763</strain>
    </source>
</reference>
<keyword evidence="3" id="KW-0813">Transport</keyword>
<dbReference type="PANTHER" id="PTHR34979">
    <property type="entry name" value="INNER MEMBRANE PROTEIN YGAZ"/>
    <property type="match status" value="1"/>
</dbReference>
<evidence type="ECO:0000256" key="7">
    <source>
        <dbReference type="ARBA" id="ARBA00023136"/>
    </source>
</evidence>
<dbReference type="EMBL" id="JBHSGR010000001">
    <property type="protein sequence ID" value="MFC4691941.1"/>
    <property type="molecule type" value="Genomic_DNA"/>
</dbReference>
<comment type="similarity">
    <text evidence="2">Belongs to the AzlC family.</text>
</comment>
<comment type="subcellular location">
    <subcellularLocation>
        <location evidence="1">Cell membrane</location>
        <topology evidence="1">Multi-pass membrane protein</topology>
    </subcellularLocation>
</comment>
<dbReference type="Pfam" id="PF03591">
    <property type="entry name" value="AzlC"/>
    <property type="match status" value="1"/>
</dbReference>
<evidence type="ECO:0000256" key="1">
    <source>
        <dbReference type="ARBA" id="ARBA00004651"/>
    </source>
</evidence>
<dbReference type="Proteomes" id="UP001596025">
    <property type="component" value="Unassembled WGS sequence"/>
</dbReference>
<comment type="caution">
    <text evidence="9">The sequence shown here is derived from an EMBL/GenBank/DDBJ whole genome shotgun (WGS) entry which is preliminary data.</text>
</comment>
<accession>A0ABV9LDT2</accession>
<sequence>MALGMIPLGVAFGLLVLHSGLAWWWATVFSAVVFAGSLEFLLVGMVAAAAPLAQVAVTAAVVNCRHVFYALSFPLHRLRGPVARTYGTSALTDEAHAFTTGPDAQRWSSTRIVSLQVVLHASWVTGATLGGLLGDVLPLDSLHGLDFALSALFTVLAVDAYRAQPDLRTAVVALACALGAMVLLPGQALPAAYAGFTALLLLRHGAGRRRARRPTGRRPGSGARRA</sequence>
<evidence type="ECO:0000256" key="6">
    <source>
        <dbReference type="ARBA" id="ARBA00022989"/>
    </source>
</evidence>
<keyword evidence="6 8" id="KW-1133">Transmembrane helix</keyword>
<evidence type="ECO:0000256" key="2">
    <source>
        <dbReference type="ARBA" id="ARBA00010735"/>
    </source>
</evidence>
<gene>
    <name evidence="9" type="ORF">ACFO3M_00910</name>
</gene>
<evidence type="ECO:0000313" key="10">
    <source>
        <dbReference type="Proteomes" id="UP001596025"/>
    </source>
</evidence>
<feature type="transmembrane region" description="Helical" evidence="8">
    <location>
        <begin position="40"/>
        <end position="62"/>
    </location>
</feature>
<dbReference type="PANTHER" id="PTHR34979:SF1">
    <property type="entry name" value="INNER MEMBRANE PROTEIN YGAZ"/>
    <property type="match status" value="1"/>
</dbReference>
<protein>
    <submittedName>
        <fullName evidence="9">AzlC family ABC transporter permease</fullName>
    </submittedName>
</protein>
<evidence type="ECO:0000256" key="3">
    <source>
        <dbReference type="ARBA" id="ARBA00022448"/>
    </source>
</evidence>
<keyword evidence="10" id="KW-1185">Reference proteome</keyword>
<keyword evidence="7 8" id="KW-0472">Membrane</keyword>
<evidence type="ECO:0000256" key="8">
    <source>
        <dbReference type="SAM" id="Phobius"/>
    </source>
</evidence>
<keyword evidence="4" id="KW-1003">Cell membrane</keyword>
<keyword evidence="5 8" id="KW-0812">Transmembrane</keyword>
<evidence type="ECO:0000313" key="9">
    <source>
        <dbReference type="EMBL" id="MFC4691941.1"/>
    </source>
</evidence>
<feature type="transmembrane region" description="Helical" evidence="8">
    <location>
        <begin position="112"/>
        <end position="130"/>
    </location>
</feature>
<organism evidence="9 10">
    <name type="scientific">Geodermatophilus arenarius</name>
    <dbReference type="NCBI Taxonomy" id="1137990"/>
    <lineage>
        <taxon>Bacteria</taxon>
        <taxon>Bacillati</taxon>
        <taxon>Actinomycetota</taxon>
        <taxon>Actinomycetes</taxon>
        <taxon>Geodermatophilales</taxon>
        <taxon>Geodermatophilaceae</taxon>
        <taxon>Geodermatophilus</taxon>
    </lineage>
</organism>
<dbReference type="InterPro" id="IPR011606">
    <property type="entry name" value="Brnchd-chn_aa_trnsp_permease"/>
</dbReference>
<evidence type="ECO:0000256" key="4">
    <source>
        <dbReference type="ARBA" id="ARBA00022475"/>
    </source>
</evidence>
<name>A0ABV9LDT2_9ACTN</name>
<feature type="transmembrane region" description="Helical" evidence="8">
    <location>
        <begin position="190"/>
        <end position="206"/>
    </location>
</feature>
<dbReference type="RefSeq" id="WP_387985153.1">
    <property type="nucleotide sequence ID" value="NZ_JBHSGR010000001.1"/>
</dbReference>
<evidence type="ECO:0000256" key="5">
    <source>
        <dbReference type="ARBA" id="ARBA00022692"/>
    </source>
</evidence>
<proteinExistence type="inferred from homology"/>